<keyword evidence="1" id="KW-0732">Signal</keyword>
<evidence type="ECO:0000313" key="2">
    <source>
        <dbReference type="EMBL" id="WRQ89326.1"/>
    </source>
</evidence>
<dbReference type="PROSITE" id="PS51257">
    <property type="entry name" value="PROKAR_LIPOPROTEIN"/>
    <property type="match status" value="1"/>
</dbReference>
<reference evidence="2 3" key="2">
    <citation type="submission" date="2023-12" db="EMBL/GenBank/DDBJ databases">
        <title>Description of an unclassified Opitutus bacterium of Verrucomicrobiota.</title>
        <authorList>
            <person name="Zhang D.-F."/>
        </authorList>
    </citation>
    <scope>NUCLEOTIDE SEQUENCE [LARGE SCALE GENOMIC DNA]</scope>
    <source>
        <strain evidence="2 3">WL0086</strain>
    </source>
</reference>
<organism evidence="2 3">
    <name type="scientific">Actomonas aquatica</name>
    <dbReference type="NCBI Taxonomy" id="2866162"/>
    <lineage>
        <taxon>Bacteria</taxon>
        <taxon>Pseudomonadati</taxon>
        <taxon>Verrucomicrobiota</taxon>
        <taxon>Opitutia</taxon>
        <taxon>Opitutales</taxon>
        <taxon>Opitutaceae</taxon>
        <taxon>Actomonas</taxon>
    </lineage>
</organism>
<feature type="signal peptide" evidence="1">
    <location>
        <begin position="1"/>
        <end position="21"/>
    </location>
</feature>
<dbReference type="EMBL" id="CP139781">
    <property type="protein sequence ID" value="WRQ89326.1"/>
    <property type="molecule type" value="Genomic_DNA"/>
</dbReference>
<evidence type="ECO:0000256" key="1">
    <source>
        <dbReference type="SAM" id="SignalP"/>
    </source>
</evidence>
<gene>
    <name evidence="2" type="ORF">K1X11_007890</name>
</gene>
<dbReference type="Gene3D" id="3.40.50.10610">
    <property type="entry name" value="ABC-type transport auxiliary lipoprotein component"/>
    <property type="match status" value="1"/>
</dbReference>
<feature type="chain" id="PRO_5046645434" evidence="1">
    <location>
        <begin position="22"/>
        <end position="226"/>
    </location>
</feature>
<sequence length="226" mass="24221">MTRPRQSPLRAALGYSAAAFALLASTGCESVSDRLAVDPLTPSYKPTNVAGPDYLPIEVRRVAVLPVWSGQPLDERSLTNIEQAFNVALTRAARFEVVPVSRDNLRAWVKHSSLGSTEALPANLFTQLHERLGADAVLFVDVTSYSPYPPLSVGLRTRLIQLDNGALLWATDELFDAARAATAAGARRHHLQGGPAPADLSPTVLQSPARFVAYAADTLVGTIPAR</sequence>
<evidence type="ECO:0000313" key="3">
    <source>
        <dbReference type="Proteomes" id="UP000738431"/>
    </source>
</evidence>
<accession>A0ABZ1CD42</accession>
<proteinExistence type="predicted"/>
<dbReference type="Proteomes" id="UP000738431">
    <property type="component" value="Chromosome"/>
</dbReference>
<reference evidence="2 3" key="1">
    <citation type="submission" date="2021-08" db="EMBL/GenBank/DDBJ databases">
        <authorList>
            <person name="Zhang D."/>
            <person name="Zhang A."/>
            <person name="Wang L."/>
        </authorList>
    </citation>
    <scope>NUCLEOTIDE SEQUENCE [LARGE SCALE GENOMIC DNA]</scope>
    <source>
        <strain evidence="2 3">WL0086</strain>
    </source>
</reference>
<dbReference type="RefSeq" id="WP_221029983.1">
    <property type="nucleotide sequence ID" value="NZ_CP139781.1"/>
</dbReference>
<name>A0ABZ1CD42_9BACT</name>
<keyword evidence="3" id="KW-1185">Reference proteome</keyword>
<protein>
    <submittedName>
        <fullName evidence="2">DUF799 domain-containing protein</fullName>
    </submittedName>
</protein>